<keyword evidence="6" id="KW-0804">Transcription</keyword>
<dbReference type="GO" id="GO:0006351">
    <property type="term" value="P:DNA-templated transcription"/>
    <property type="evidence" value="ECO:0007669"/>
    <property type="project" value="InterPro"/>
</dbReference>
<organism evidence="8 9">
    <name type="scientific">Artemisia annua</name>
    <name type="common">Sweet wormwood</name>
    <dbReference type="NCBI Taxonomy" id="35608"/>
    <lineage>
        <taxon>Eukaryota</taxon>
        <taxon>Viridiplantae</taxon>
        <taxon>Streptophyta</taxon>
        <taxon>Embryophyta</taxon>
        <taxon>Tracheophyta</taxon>
        <taxon>Spermatophyta</taxon>
        <taxon>Magnoliopsida</taxon>
        <taxon>eudicotyledons</taxon>
        <taxon>Gunneridae</taxon>
        <taxon>Pentapetalae</taxon>
        <taxon>asterids</taxon>
        <taxon>campanulids</taxon>
        <taxon>Asterales</taxon>
        <taxon>Asteraceae</taxon>
        <taxon>Asteroideae</taxon>
        <taxon>Anthemideae</taxon>
        <taxon>Artemisiinae</taxon>
        <taxon>Artemisia</taxon>
    </lineage>
</organism>
<dbReference type="GO" id="GO:0003899">
    <property type="term" value="F:DNA-directed RNA polymerase activity"/>
    <property type="evidence" value="ECO:0007669"/>
    <property type="project" value="UniProtKB-EC"/>
</dbReference>
<evidence type="ECO:0000313" key="8">
    <source>
        <dbReference type="EMBL" id="PWA62879.1"/>
    </source>
</evidence>
<dbReference type="EMBL" id="PKPP01004764">
    <property type="protein sequence ID" value="PWA62879.1"/>
    <property type="molecule type" value="Genomic_DNA"/>
</dbReference>
<keyword evidence="4" id="KW-0808">Transferase</keyword>
<dbReference type="AlphaFoldDB" id="A0A2U1MNQ7"/>
<comment type="caution">
    <text evidence="8">The sequence shown here is derived from an EMBL/GenBank/DDBJ whole genome shotgun (WGS) entry which is preliminary data.</text>
</comment>
<dbReference type="Pfam" id="PF04563">
    <property type="entry name" value="RNA_pol_Rpb2_1"/>
    <property type="match status" value="1"/>
</dbReference>
<sequence length="283" mass="32018">MKVVSFVCSGEKFSADSGKDYLDLLPRHARLQNMTYSARMKVQFTREVYTQELVRSDKFKTGKDKYLDKKTLESEEREVYIGRIPVMVNSDSCWMSIAEKDDCDFDQGGYFIIKGAEKTFIAQEQIGLNRLWLGDNPWRVQYRILNKPIGPLFKVQFGLNSLNNPFVKKNVSLKGNAWNSNEGKGFGSSMLSNQFTADVDRFAEKLKQGSEELALKMEYSPNAVSKMDNGNRRIQFSAEEVYKGGSLLPSRLYTNLAITLLGLYNTLGSVVKCGYVNFGSNMG</sequence>
<evidence type="ECO:0000256" key="6">
    <source>
        <dbReference type="ARBA" id="ARBA00023163"/>
    </source>
</evidence>
<dbReference type="Gene3D" id="3.90.1100.10">
    <property type="match status" value="1"/>
</dbReference>
<proteinExistence type="inferred from homology"/>
<evidence type="ECO:0000256" key="3">
    <source>
        <dbReference type="ARBA" id="ARBA00022478"/>
    </source>
</evidence>
<dbReference type="STRING" id="35608.A0A2U1MNQ7"/>
<keyword evidence="9" id="KW-1185">Reference proteome</keyword>
<gene>
    <name evidence="8" type="ORF">CTI12_AA359780</name>
</gene>
<comment type="similarity">
    <text evidence="1">Belongs to the RNA polymerase beta chain family.</text>
</comment>
<dbReference type="PANTHER" id="PTHR20856">
    <property type="entry name" value="DNA-DIRECTED RNA POLYMERASE I SUBUNIT 2"/>
    <property type="match status" value="1"/>
</dbReference>
<dbReference type="SUPFAM" id="SSF64484">
    <property type="entry name" value="beta and beta-prime subunits of DNA dependent RNA-polymerase"/>
    <property type="match status" value="1"/>
</dbReference>
<dbReference type="Proteomes" id="UP000245207">
    <property type="component" value="Unassembled WGS sequence"/>
</dbReference>
<evidence type="ECO:0000256" key="1">
    <source>
        <dbReference type="ARBA" id="ARBA00006835"/>
    </source>
</evidence>
<dbReference type="EC" id="2.7.7.6" evidence="2"/>
<dbReference type="GO" id="GO:0000428">
    <property type="term" value="C:DNA-directed RNA polymerase complex"/>
    <property type="evidence" value="ECO:0007669"/>
    <property type="project" value="UniProtKB-KW"/>
</dbReference>
<name>A0A2U1MNQ7_ARTAN</name>
<accession>A0A2U1MNQ7</accession>
<evidence type="ECO:0000256" key="5">
    <source>
        <dbReference type="ARBA" id="ARBA00022695"/>
    </source>
</evidence>
<protein>
    <recommendedName>
        <fullName evidence="2">DNA-directed RNA polymerase</fullName>
        <ecNumber evidence="2">2.7.7.6</ecNumber>
    </recommendedName>
</protein>
<reference evidence="8 9" key="1">
    <citation type="journal article" date="2018" name="Mol. Plant">
        <title>The genome of Artemisia annua provides insight into the evolution of Asteraceae family and artemisinin biosynthesis.</title>
        <authorList>
            <person name="Shen Q."/>
            <person name="Zhang L."/>
            <person name="Liao Z."/>
            <person name="Wang S."/>
            <person name="Yan T."/>
            <person name="Shi P."/>
            <person name="Liu M."/>
            <person name="Fu X."/>
            <person name="Pan Q."/>
            <person name="Wang Y."/>
            <person name="Lv Z."/>
            <person name="Lu X."/>
            <person name="Zhang F."/>
            <person name="Jiang W."/>
            <person name="Ma Y."/>
            <person name="Chen M."/>
            <person name="Hao X."/>
            <person name="Li L."/>
            <person name="Tang Y."/>
            <person name="Lv G."/>
            <person name="Zhou Y."/>
            <person name="Sun X."/>
            <person name="Brodelius P.E."/>
            <person name="Rose J.K.C."/>
            <person name="Tang K."/>
        </authorList>
    </citation>
    <scope>NUCLEOTIDE SEQUENCE [LARGE SCALE GENOMIC DNA]</scope>
    <source>
        <strain evidence="9">cv. Huhao1</strain>
        <tissue evidence="8">Leaf</tissue>
    </source>
</reference>
<dbReference type="InterPro" id="IPR007644">
    <property type="entry name" value="RNA_pol_bsu_protrusion"/>
</dbReference>
<evidence type="ECO:0000313" key="9">
    <source>
        <dbReference type="Proteomes" id="UP000245207"/>
    </source>
</evidence>
<dbReference type="OrthoDB" id="1720400at2759"/>
<keyword evidence="5" id="KW-0548">Nucleotidyltransferase</keyword>
<evidence type="ECO:0000259" key="7">
    <source>
        <dbReference type="Pfam" id="PF04563"/>
    </source>
</evidence>
<evidence type="ECO:0000256" key="2">
    <source>
        <dbReference type="ARBA" id="ARBA00012418"/>
    </source>
</evidence>
<dbReference type="GO" id="GO:0032549">
    <property type="term" value="F:ribonucleoside binding"/>
    <property type="evidence" value="ECO:0007669"/>
    <property type="project" value="InterPro"/>
</dbReference>
<keyword evidence="3 8" id="KW-0240">DNA-directed RNA polymerase</keyword>
<dbReference type="GO" id="GO:0003677">
    <property type="term" value="F:DNA binding"/>
    <property type="evidence" value="ECO:0007669"/>
    <property type="project" value="InterPro"/>
</dbReference>
<dbReference type="InterPro" id="IPR015712">
    <property type="entry name" value="DNA-dir_RNA_pol_su2"/>
</dbReference>
<evidence type="ECO:0000256" key="4">
    <source>
        <dbReference type="ARBA" id="ARBA00022679"/>
    </source>
</evidence>
<feature type="domain" description="RNA polymerase beta subunit protrusion" evidence="7">
    <location>
        <begin position="13"/>
        <end position="208"/>
    </location>
</feature>